<keyword evidence="4" id="KW-0804">Transcription</keyword>
<dbReference type="InterPro" id="IPR000847">
    <property type="entry name" value="LysR_HTH_N"/>
</dbReference>
<evidence type="ECO:0000313" key="7">
    <source>
        <dbReference type="Proteomes" id="UP000028643"/>
    </source>
</evidence>
<dbReference type="Proteomes" id="UP000028643">
    <property type="component" value="Unassembled WGS sequence"/>
</dbReference>
<reference evidence="6 7" key="1">
    <citation type="submission" date="2014-07" db="EMBL/GenBank/DDBJ databases">
        <title>Draft Genome Sequences of Environmental Pseudomonas syringae strains.</title>
        <authorList>
            <person name="Baltrus D.A."/>
            <person name="Berge O."/>
            <person name="Morris C."/>
        </authorList>
    </citation>
    <scope>NUCLEOTIDE SEQUENCE [LARGE SCALE GENOMIC DNA]</scope>
    <source>
        <strain evidence="6 7">CEB003</strain>
    </source>
</reference>
<keyword evidence="3" id="KW-0238">DNA-binding</keyword>
<evidence type="ECO:0000256" key="1">
    <source>
        <dbReference type="ARBA" id="ARBA00009437"/>
    </source>
</evidence>
<dbReference type="Gene3D" id="3.40.190.290">
    <property type="match status" value="1"/>
</dbReference>
<dbReference type="SUPFAM" id="SSF53850">
    <property type="entry name" value="Periplasmic binding protein-like II"/>
    <property type="match status" value="1"/>
</dbReference>
<sequence length="311" mass="35114">MSEIDDLAAFAVLIDAGSFTAAAARMGCSKGYLSKRISHLEETYSVMLLHRSTRSLNLTSAGAALLPQAQQLLASMNRARNIVALMRDDMVGQVRLTTPVSLGETFFEGLLMEFSEKYPQVTIELDLNNSFRDLRRDGFDLAIRSYVAPDERLVAKPLLAIQELTCASTDYLERYGQLHTPHELVTHKCLLNSHYNGRHEWLYHQNHQLTRVQVNGAFASNHYGLLKKAVMVGAGIARLPSYMVHAEVNDGRLHWLFRDYQTSVLPLFLVHPYEGELPKRIQVLADYLLGWFQRSTDALERLATLEIKNGP</sequence>
<dbReference type="SUPFAM" id="SSF46785">
    <property type="entry name" value="Winged helix' DNA-binding domain"/>
    <property type="match status" value="1"/>
</dbReference>
<organism evidence="6 7">
    <name type="scientific">Pseudomonas syringae</name>
    <dbReference type="NCBI Taxonomy" id="317"/>
    <lineage>
        <taxon>Bacteria</taxon>
        <taxon>Pseudomonadati</taxon>
        <taxon>Pseudomonadota</taxon>
        <taxon>Gammaproteobacteria</taxon>
        <taxon>Pseudomonadales</taxon>
        <taxon>Pseudomonadaceae</taxon>
        <taxon>Pseudomonas</taxon>
    </lineage>
</organism>
<feature type="domain" description="HTH lysR-type" evidence="5">
    <location>
        <begin position="1"/>
        <end position="59"/>
    </location>
</feature>
<evidence type="ECO:0000256" key="2">
    <source>
        <dbReference type="ARBA" id="ARBA00023015"/>
    </source>
</evidence>
<dbReference type="FunFam" id="1.10.10.10:FF:000001">
    <property type="entry name" value="LysR family transcriptional regulator"/>
    <property type="match status" value="1"/>
</dbReference>
<name>A0A085VAM1_PSESX</name>
<evidence type="ECO:0000256" key="4">
    <source>
        <dbReference type="ARBA" id="ARBA00023163"/>
    </source>
</evidence>
<dbReference type="InterPro" id="IPR036388">
    <property type="entry name" value="WH-like_DNA-bd_sf"/>
</dbReference>
<protein>
    <submittedName>
        <fullName evidence="6">LysR family transcriptional regulator</fullName>
    </submittedName>
</protein>
<keyword evidence="2" id="KW-0805">Transcription regulation</keyword>
<dbReference type="RefSeq" id="WP_047573796.1">
    <property type="nucleotide sequence ID" value="NZ_JPQT01000097.1"/>
</dbReference>
<evidence type="ECO:0000256" key="3">
    <source>
        <dbReference type="ARBA" id="ARBA00023125"/>
    </source>
</evidence>
<accession>A0A085VAM1</accession>
<dbReference type="InterPro" id="IPR036390">
    <property type="entry name" value="WH_DNA-bd_sf"/>
</dbReference>
<dbReference type="PANTHER" id="PTHR30537:SF10">
    <property type="entry name" value="TRANSCRIPTIONAL REGULATOR-RELATED"/>
    <property type="match status" value="1"/>
</dbReference>
<proteinExistence type="inferred from homology"/>
<dbReference type="GO" id="GO:0003700">
    <property type="term" value="F:DNA-binding transcription factor activity"/>
    <property type="evidence" value="ECO:0007669"/>
    <property type="project" value="InterPro"/>
</dbReference>
<dbReference type="GO" id="GO:0006351">
    <property type="term" value="P:DNA-templated transcription"/>
    <property type="evidence" value="ECO:0007669"/>
    <property type="project" value="TreeGrafter"/>
</dbReference>
<dbReference type="InterPro" id="IPR005119">
    <property type="entry name" value="LysR_subst-bd"/>
</dbReference>
<dbReference type="EMBL" id="JPQT01000097">
    <property type="protein sequence ID" value="KFE52484.1"/>
    <property type="molecule type" value="Genomic_DNA"/>
</dbReference>
<comment type="caution">
    <text evidence="6">The sequence shown here is derived from an EMBL/GenBank/DDBJ whole genome shotgun (WGS) entry which is preliminary data.</text>
</comment>
<evidence type="ECO:0000259" key="5">
    <source>
        <dbReference type="PROSITE" id="PS50931"/>
    </source>
</evidence>
<dbReference type="InterPro" id="IPR058163">
    <property type="entry name" value="LysR-type_TF_proteobact-type"/>
</dbReference>
<gene>
    <name evidence="6" type="ORF">IV02_08630</name>
</gene>
<dbReference type="AlphaFoldDB" id="A0A085VAM1"/>
<dbReference type="PANTHER" id="PTHR30537">
    <property type="entry name" value="HTH-TYPE TRANSCRIPTIONAL REGULATOR"/>
    <property type="match status" value="1"/>
</dbReference>
<dbReference type="GO" id="GO:0043565">
    <property type="term" value="F:sequence-specific DNA binding"/>
    <property type="evidence" value="ECO:0007669"/>
    <property type="project" value="TreeGrafter"/>
</dbReference>
<dbReference type="Pfam" id="PF00126">
    <property type="entry name" value="HTH_1"/>
    <property type="match status" value="1"/>
</dbReference>
<dbReference type="Gene3D" id="1.10.10.10">
    <property type="entry name" value="Winged helix-like DNA-binding domain superfamily/Winged helix DNA-binding domain"/>
    <property type="match status" value="1"/>
</dbReference>
<dbReference type="PATRIC" id="fig|317.174.peg.1765"/>
<dbReference type="CDD" id="cd08422">
    <property type="entry name" value="PBP2_CrgA_like"/>
    <property type="match status" value="1"/>
</dbReference>
<evidence type="ECO:0000313" key="6">
    <source>
        <dbReference type="EMBL" id="KFE52484.1"/>
    </source>
</evidence>
<comment type="similarity">
    <text evidence="1">Belongs to the LysR transcriptional regulatory family.</text>
</comment>
<dbReference type="Pfam" id="PF03466">
    <property type="entry name" value="LysR_substrate"/>
    <property type="match status" value="1"/>
</dbReference>
<dbReference type="PROSITE" id="PS50931">
    <property type="entry name" value="HTH_LYSR"/>
    <property type="match status" value="1"/>
</dbReference>